<name>A0A6B3NBF8_9CYAN</name>
<dbReference type="AlphaFoldDB" id="A0A6B3NBF8"/>
<dbReference type="EMBL" id="JAAHFQ010000666">
    <property type="protein sequence ID" value="NER30886.1"/>
    <property type="molecule type" value="Genomic_DNA"/>
</dbReference>
<sequence>MNKPTINNYDSVIDKISDSVPRVNISSLTPKIFAQRYQKPGIPVVITGMLENEPDWNLDYICEKIGDQEFIFRNYHLEKNDSQQQEATVVGSGVALERMKFSEYAELLRNGKAYESDIYLGKGPLKNTTLAQTPSFQTIGKQLGLTK</sequence>
<reference evidence="1" key="1">
    <citation type="submission" date="2019-11" db="EMBL/GenBank/DDBJ databases">
        <title>Genomic insights into an expanded diversity of filamentous marine cyanobacteria reveals the extraordinary biosynthetic potential of Moorea and Okeania.</title>
        <authorList>
            <person name="Ferreira Leao T."/>
            <person name="Wang M."/>
            <person name="Moss N."/>
            <person name="Da Silva R."/>
            <person name="Sanders J."/>
            <person name="Nurk S."/>
            <person name="Gurevich A."/>
            <person name="Humphrey G."/>
            <person name="Reher R."/>
            <person name="Zhu Q."/>
            <person name="Belda-Ferre P."/>
            <person name="Glukhov E."/>
            <person name="Rex R."/>
            <person name="Dorrestein P.C."/>
            <person name="Knight R."/>
            <person name="Pevzner P."/>
            <person name="Gerwick W.H."/>
            <person name="Gerwick L."/>
        </authorList>
    </citation>
    <scope>NUCLEOTIDE SEQUENCE</scope>
    <source>
        <strain evidence="1">SIO1C4</strain>
    </source>
</reference>
<dbReference type="Gene3D" id="2.60.120.650">
    <property type="entry name" value="Cupin"/>
    <property type="match status" value="1"/>
</dbReference>
<comment type="caution">
    <text evidence="1">The sequence shown here is derived from an EMBL/GenBank/DDBJ whole genome shotgun (WGS) entry which is preliminary data.</text>
</comment>
<organism evidence="1">
    <name type="scientific">Symploca sp. SIO1C4</name>
    <dbReference type="NCBI Taxonomy" id="2607765"/>
    <lineage>
        <taxon>Bacteria</taxon>
        <taxon>Bacillati</taxon>
        <taxon>Cyanobacteriota</taxon>
        <taxon>Cyanophyceae</taxon>
        <taxon>Coleofasciculales</taxon>
        <taxon>Coleofasciculaceae</taxon>
        <taxon>Symploca</taxon>
    </lineage>
</organism>
<accession>A0A6B3NBF8</accession>
<feature type="non-terminal residue" evidence="1">
    <location>
        <position position="147"/>
    </location>
</feature>
<protein>
    <submittedName>
        <fullName evidence="1">Cupin-like domain-containing protein</fullName>
    </submittedName>
</protein>
<proteinExistence type="predicted"/>
<dbReference type="SUPFAM" id="SSF51197">
    <property type="entry name" value="Clavaminate synthase-like"/>
    <property type="match status" value="1"/>
</dbReference>
<gene>
    <name evidence="1" type="ORF">F6J89_25520</name>
</gene>
<evidence type="ECO:0000313" key="1">
    <source>
        <dbReference type="EMBL" id="NER30886.1"/>
    </source>
</evidence>